<evidence type="ECO:0000259" key="2">
    <source>
        <dbReference type="Pfam" id="PF13439"/>
    </source>
</evidence>
<evidence type="ECO:0000259" key="1">
    <source>
        <dbReference type="Pfam" id="PF00534"/>
    </source>
</evidence>
<sequence>MMNEIKTALVHYWLTKNRGGERVLKAVQEEYPQSDIYTHVHDKALTDQLFPGSRIEDSMIGRLPLAKKYYQYYLLFMPYALEQFDFNDYDLVISSESGPAKNIVTSWRTLHICYCHSPMRYVWNMYYDYVRSKGFLTRKVFELGAHYLRAADRLSADRVDHFVANSSEVAHRIEKFYRREAEVIHPPVDTKQFYAVEHPEDFYFYCGELVAYKRVDLAVEACNRLGKRLVVIGDGEERARLQKMAGPTVTFLGRQPHDVLSWHYANCRALLFPGEEDFGIVPIEVMASGRPVIAFGRGGALDYVVDGKTGYMFAEQTVESMIRAIGEFETTGVAFDAARMIDFARHFDVEIFKDRFSTFVERKYEEHRRRLHQDGQPTRAARIAADMDAGGQDATSGVS</sequence>
<dbReference type="AlphaFoldDB" id="A0A212RR99"/>
<gene>
    <name evidence="3" type="ORF">SAMN07250955_11297</name>
</gene>
<dbReference type="PANTHER" id="PTHR45947:SF3">
    <property type="entry name" value="SULFOQUINOVOSYL TRANSFERASE SQD2"/>
    <property type="match status" value="1"/>
</dbReference>
<feature type="domain" description="Glycosyltransferase subfamily 4-like N-terminal" evidence="2">
    <location>
        <begin position="19"/>
        <end position="191"/>
    </location>
</feature>
<dbReference type="Gene3D" id="3.40.50.2000">
    <property type="entry name" value="Glycogen Phosphorylase B"/>
    <property type="match status" value="2"/>
</dbReference>
<accession>A0A212RR99</accession>
<name>A0A212RR99_9PROT</name>
<protein>
    <submittedName>
        <fullName evidence="3">Glycosyltransferase involved in cell wall bisynthesis</fullName>
    </submittedName>
</protein>
<proteinExistence type="predicted"/>
<dbReference type="GO" id="GO:0016757">
    <property type="term" value="F:glycosyltransferase activity"/>
    <property type="evidence" value="ECO:0007669"/>
    <property type="project" value="InterPro"/>
</dbReference>
<organism evidence="3 4">
    <name type="scientific">Arboricoccus pini</name>
    <dbReference type="NCBI Taxonomy" id="1963835"/>
    <lineage>
        <taxon>Bacteria</taxon>
        <taxon>Pseudomonadati</taxon>
        <taxon>Pseudomonadota</taxon>
        <taxon>Alphaproteobacteria</taxon>
        <taxon>Geminicoccales</taxon>
        <taxon>Geminicoccaceae</taxon>
        <taxon>Arboricoccus</taxon>
    </lineage>
</organism>
<keyword evidence="4" id="KW-1185">Reference proteome</keyword>
<feature type="domain" description="Glycosyl transferase family 1" evidence="1">
    <location>
        <begin position="196"/>
        <end position="335"/>
    </location>
</feature>
<dbReference type="InterPro" id="IPR001296">
    <property type="entry name" value="Glyco_trans_1"/>
</dbReference>
<dbReference type="Pfam" id="PF00534">
    <property type="entry name" value="Glycos_transf_1"/>
    <property type="match status" value="1"/>
</dbReference>
<dbReference type="EMBL" id="FYEH01000012">
    <property type="protein sequence ID" value="SNB75143.1"/>
    <property type="molecule type" value="Genomic_DNA"/>
</dbReference>
<dbReference type="PANTHER" id="PTHR45947">
    <property type="entry name" value="SULFOQUINOVOSYL TRANSFERASE SQD2"/>
    <property type="match status" value="1"/>
</dbReference>
<keyword evidence="3" id="KW-0808">Transferase</keyword>
<dbReference type="InterPro" id="IPR050194">
    <property type="entry name" value="Glycosyltransferase_grp1"/>
</dbReference>
<dbReference type="Pfam" id="PF13439">
    <property type="entry name" value="Glyco_transf_4"/>
    <property type="match status" value="1"/>
</dbReference>
<dbReference type="InterPro" id="IPR028098">
    <property type="entry name" value="Glyco_trans_4-like_N"/>
</dbReference>
<reference evidence="3 4" key="1">
    <citation type="submission" date="2017-06" db="EMBL/GenBank/DDBJ databases">
        <authorList>
            <person name="Kim H.J."/>
            <person name="Triplett B.A."/>
        </authorList>
    </citation>
    <scope>NUCLEOTIDE SEQUENCE [LARGE SCALE GENOMIC DNA]</scope>
    <source>
        <strain evidence="3 4">B29T1</strain>
    </source>
</reference>
<dbReference type="Proteomes" id="UP000197065">
    <property type="component" value="Unassembled WGS sequence"/>
</dbReference>
<dbReference type="SUPFAM" id="SSF53756">
    <property type="entry name" value="UDP-Glycosyltransferase/glycogen phosphorylase"/>
    <property type="match status" value="1"/>
</dbReference>
<evidence type="ECO:0000313" key="3">
    <source>
        <dbReference type="EMBL" id="SNB75143.1"/>
    </source>
</evidence>
<evidence type="ECO:0000313" key="4">
    <source>
        <dbReference type="Proteomes" id="UP000197065"/>
    </source>
</evidence>